<dbReference type="InterPro" id="IPR009057">
    <property type="entry name" value="Homeodomain-like_sf"/>
</dbReference>
<proteinExistence type="predicted"/>
<gene>
    <name evidence="3" type="ORF">LEP1GSC187_2042</name>
</gene>
<dbReference type="Pfam" id="PF00440">
    <property type="entry name" value="TetR_N"/>
    <property type="match status" value="1"/>
</dbReference>
<comment type="caution">
    <text evidence="3">The sequence shown here is derived from an EMBL/GenBank/DDBJ whole genome shotgun (WGS) entry which is preliminary data.</text>
</comment>
<dbReference type="Gene3D" id="1.10.357.10">
    <property type="entry name" value="Tetracycline Repressor, domain 2"/>
    <property type="match status" value="1"/>
</dbReference>
<dbReference type="InterPro" id="IPR001647">
    <property type="entry name" value="HTH_TetR"/>
</dbReference>
<organism evidence="3 4">
    <name type="scientific">Leptospira santarosai str. ZUN179</name>
    <dbReference type="NCBI Taxonomy" id="1049985"/>
    <lineage>
        <taxon>Bacteria</taxon>
        <taxon>Pseudomonadati</taxon>
        <taxon>Spirochaetota</taxon>
        <taxon>Spirochaetia</taxon>
        <taxon>Leptospirales</taxon>
        <taxon>Leptospiraceae</taxon>
        <taxon>Leptospira</taxon>
    </lineage>
</organism>
<dbReference type="GO" id="GO:0003677">
    <property type="term" value="F:DNA binding"/>
    <property type="evidence" value="ECO:0007669"/>
    <property type="project" value="UniProtKB-KW"/>
</dbReference>
<dbReference type="SUPFAM" id="SSF46689">
    <property type="entry name" value="Homeodomain-like"/>
    <property type="match status" value="1"/>
</dbReference>
<keyword evidence="1" id="KW-0238">DNA-binding</keyword>
<evidence type="ECO:0000313" key="3">
    <source>
        <dbReference type="EMBL" id="EMO46794.1"/>
    </source>
</evidence>
<feature type="domain" description="HTH tetR-type" evidence="2">
    <location>
        <begin position="12"/>
        <end position="38"/>
    </location>
</feature>
<name>M6V0J9_9LEPT</name>
<evidence type="ECO:0000259" key="2">
    <source>
        <dbReference type="Pfam" id="PF00440"/>
    </source>
</evidence>
<evidence type="ECO:0000313" key="4">
    <source>
        <dbReference type="Proteomes" id="UP000012160"/>
    </source>
</evidence>
<accession>M6V0J9</accession>
<dbReference type="EMBL" id="AHOQ02000016">
    <property type="protein sequence ID" value="EMO46794.1"/>
    <property type="molecule type" value="Genomic_DNA"/>
</dbReference>
<evidence type="ECO:0000256" key="1">
    <source>
        <dbReference type="ARBA" id="ARBA00023125"/>
    </source>
</evidence>
<dbReference type="Proteomes" id="UP000012160">
    <property type="component" value="Unassembled WGS sequence"/>
</dbReference>
<dbReference type="Gene3D" id="1.10.10.60">
    <property type="entry name" value="Homeodomain-like"/>
    <property type="match status" value="1"/>
</dbReference>
<protein>
    <submittedName>
        <fullName evidence="3">Transcriptional regulator, TetR domain protein</fullName>
    </submittedName>
</protein>
<dbReference type="SUPFAM" id="SSF48498">
    <property type="entry name" value="Tetracyclin repressor-like, C-terminal domain"/>
    <property type="match status" value="1"/>
</dbReference>
<sequence length="214" mass="25335">MFISFRGFCQNTDEIAKHIGISKRTLYCYYDTKEKLINVVFSFLKERITTQHETIIKYKNPKEKLSEILLLITELGFKMEKPFVNDIQNFHPDLFMMMKELRKERLRRIADIIKEGQECGIFRKRTQSKTNDRSLIAALDGIINPKYLSETALSISNAFKTVFNIFIHGIKNEKSNSRVKNPTLHFHPNTHILFFQVIHFDKRPRRMKSLTFKT</sequence>
<reference evidence="3 4" key="1">
    <citation type="submission" date="2013-01" db="EMBL/GenBank/DDBJ databases">
        <authorList>
            <person name="Harkins D.M."/>
            <person name="Durkin A.S."/>
            <person name="Brinkac L.M."/>
            <person name="Haft D.H."/>
            <person name="Selengut J.D."/>
            <person name="Sanka R."/>
            <person name="DePew J."/>
            <person name="Purushe J."/>
            <person name="Matthias M.A."/>
            <person name="Vinetz J.M."/>
            <person name="Sutton G.G."/>
            <person name="Nierman W.C."/>
            <person name="Fouts D.E."/>
        </authorList>
    </citation>
    <scope>NUCLEOTIDE SEQUENCE [LARGE SCALE GENOMIC DNA]</scope>
    <source>
        <strain evidence="3 4">ZUN179</strain>
    </source>
</reference>
<dbReference type="InterPro" id="IPR036271">
    <property type="entry name" value="Tet_transcr_reg_TetR-rel_C_sf"/>
</dbReference>
<dbReference type="AlphaFoldDB" id="M6V0J9"/>